<accession>A0ACC1LHM3</accession>
<protein>
    <submittedName>
        <fullName evidence="1">Uncharacterized protein</fullName>
    </submittedName>
</protein>
<comment type="caution">
    <text evidence="1">The sequence shown here is derived from an EMBL/GenBank/DDBJ whole genome shotgun (WGS) entry which is preliminary data.</text>
</comment>
<reference evidence="1" key="1">
    <citation type="submission" date="2022-07" db="EMBL/GenBank/DDBJ databases">
        <title>Phylogenomic reconstructions and comparative analyses of Kickxellomycotina fungi.</title>
        <authorList>
            <person name="Reynolds N.K."/>
            <person name="Stajich J.E."/>
            <person name="Barry K."/>
            <person name="Grigoriev I.V."/>
            <person name="Crous P."/>
            <person name="Smith M.E."/>
        </authorList>
    </citation>
    <scope>NUCLEOTIDE SEQUENCE</scope>
    <source>
        <strain evidence="1">BCRC 34780</strain>
    </source>
</reference>
<organism evidence="1 2">
    <name type="scientific">Coemansia helicoidea</name>
    <dbReference type="NCBI Taxonomy" id="1286919"/>
    <lineage>
        <taxon>Eukaryota</taxon>
        <taxon>Fungi</taxon>
        <taxon>Fungi incertae sedis</taxon>
        <taxon>Zoopagomycota</taxon>
        <taxon>Kickxellomycotina</taxon>
        <taxon>Kickxellomycetes</taxon>
        <taxon>Kickxellales</taxon>
        <taxon>Kickxellaceae</taxon>
        <taxon>Coemansia</taxon>
    </lineage>
</organism>
<name>A0ACC1LHM3_9FUNG</name>
<proteinExistence type="predicted"/>
<keyword evidence="2" id="KW-1185">Reference proteome</keyword>
<sequence>MSAPASSRASDRAPVPELQRRVGSNSDAATEALGGGGDSEYDEEELYVVATLPAGTIGRARSAAQERGDGGPLYALIDMDSEQPFLELEGSIYQGVRDELLGTAMLFDISENAGDSGDAGGHDAGEADARLVATTSQVVSFHHVRLTKRQPRGAT</sequence>
<evidence type="ECO:0000313" key="1">
    <source>
        <dbReference type="EMBL" id="KAJ2808166.1"/>
    </source>
</evidence>
<dbReference type="EMBL" id="JANBUN010000012">
    <property type="protein sequence ID" value="KAJ2808166.1"/>
    <property type="molecule type" value="Genomic_DNA"/>
</dbReference>
<gene>
    <name evidence="1" type="ORF">H4R21_000182</name>
</gene>
<dbReference type="Proteomes" id="UP001140087">
    <property type="component" value="Unassembled WGS sequence"/>
</dbReference>
<evidence type="ECO:0000313" key="2">
    <source>
        <dbReference type="Proteomes" id="UP001140087"/>
    </source>
</evidence>